<dbReference type="Proteomes" id="UP000276215">
    <property type="component" value="Unassembled WGS sequence"/>
</dbReference>
<name>A0A3N4J9V1_9PEZI</name>
<protein>
    <recommendedName>
        <fullName evidence="4">Secreted protein</fullName>
    </recommendedName>
</protein>
<keyword evidence="3" id="KW-1185">Reference proteome</keyword>
<accession>A0A3N4J9V1</accession>
<evidence type="ECO:0000256" key="1">
    <source>
        <dbReference type="SAM" id="SignalP"/>
    </source>
</evidence>
<dbReference type="EMBL" id="ML120443">
    <property type="protein sequence ID" value="RPA94077.1"/>
    <property type="molecule type" value="Genomic_DNA"/>
</dbReference>
<feature type="chain" id="PRO_5018220086" description="Secreted protein" evidence="1">
    <location>
        <begin position="20"/>
        <end position="90"/>
    </location>
</feature>
<proteinExistence type="predicted"/>
<reference evidence="2 3" key="1">
    <citation type="journal article" date="2018" name="Nat. Ecol. Evol.">
        <title>Pezizomycetes genomes reveal the molecular basis of ectomycorrhizal truffle lifestyle.</title>
        <authorList>
            <person name="Murat C."/>
            <person name="Payen T."/>
            <person name="Noel B."/>
            <person name="Kuo A."/>
            <person name="Morin E."/>
            <person name="Chen J."/>
            <person name="Kohler A."/>
            <person name="Krizsan K."/>
            <person name="Balestrini R."/>
            <person name="Da Silva C."/>
            <person name="Montanini B."/>
            <person name="Hainaut M."/>
            <person name="Levati E."/>
            <person name="Barry K.W."/>
            <person name="Belfiori B."/>
            <person name="Cichocki N."/>
            <person name="Clum A."/>
            <person name="Dockter R.B."/>
            <person name="Fauchery L."/>
            <person name="Guy J."/>
            <person name="Iotti M."/>
            <person name="Le Tacon F."/>
            <person name="Lindquist E.A."/>
            <person name="Lipzen A."/>
            <person name="Malagnac F."/>
            <person name="Mello A."/>
            <person name="Molinier V."/>
            <person name="Miyauchi S."/>
            <person name="Poulain J."/>
            <person name="Riccioni C."/>
            <person name="Rubini A."/>
            <person name="Sitrit Y."/>
            <person name="Splivallo R."/>
            <person name="Traeger S."/>
            <person name="Wang M."/>
            <person name="Zifcakova L."/>
            <person name="Wipf D."/>
            <person name="Zambonelli A."/>
            <person name="Paolocci F."/>
            <person name="Nowrousian M."/>
            <person name="Ottonello S."/>
            <person name="Baldrian P."/>
            <person name="Spatafora J.W."/>
            <person name="Henrissat B."/>
            <person name="Nagy L.G."/>
            <person name="Aury J.M."/>
            <person name="Wincker P."/>
            <person name="Grigoriev I.V."/>
            <person name="Bonfante P."/>
            <person name="Martin F.M."/>
        </authorList>
    </citation>
    <scope>NUCLEOTIDE SEQUENCE [LARGE SCALE GENOMIC DNA]</scope>
    <source>
        <strain evidence="2 3">120613-1</strain>
    </source>
</reference>
<evidence type="ECO:0008006" key="4">
    <source>
        <dbReference type="Google" id="ProtNLM"/>
    </source>
</evidence>
<keyword evidence="1" id="KW-0732">Signal</keyword>
<organism evidence="2 3">
    <name type="scientific">Choiromyces venosus 120613-1</name>
    <dbReference type="NCBI Taxonomy" id="1336337"/>
    <lineage>
        <taxon>Eukaryota</taxon>
        <taxon>Fungi</taxon>
        <taxon>Dikarya</taxon>
        <taxon>Ascomycota</taxon>
        <taxon>Pezizomycotina</taxon>
        <taxon>Pezizomycetes</taxon>
        <taxon>Pezizales</taxon>
        <taxon>Tuberaceae</taxon>
        <taxon>Choiromyces</taxon>
    </lineage>
</organism>
<feature type="signal peptide" evidence="1">
    <location>
        <begin position="1"/>
        <end position="19"/>
    </location>
</feature>
<sequence>MIWIVLSLRICWLSKLCKQFTSCLSPPAFGAQSYSYLHSRSQLGLLQPSGFTRFETYHGYGEFKLSSLGGRSFIEGFGRQSCGFYCWRRS</sequence>
<gene>
    <name evidence="2" type="ORF">L873DRAFT_1481154</name>
</gene>
<evidence type="ECO:0000313" key="2">
    <source>
        <dbReference type="EMBL" id="RPA94077.1"/>
    </source>
</evidence>
<dbReference type="AlphaFoldDB" id="A0A3N4J9V1"/>
<evidence type="ECO:0000313" key="3">
    <source>
        <dbReference type="Proteomes" id="UP000276215"/>
    </source>
</evidence>